<gene>
    <name evidence="1" type="ORF">GOODEAATRI_011352</name>
</gene>
<reference evidence="1 2" key="1">
    <citation type="submission" date="2021-06" db="EMBL/GenBank/DDBJ databases">
        <authorList>
            <person name="Palmer J.M."/>
        </authorList>
    </citation>
    <scope>NUCLEOTIDE SEQUENCE [LARGE SCALE GENOMIC DNA]</scope>
    <source>
        <strain evidence="1 2">GA_2019</strain>
        <tissue evidence="1">Muscle</tissue>
    </source>
</reference>
<accession>A0ABV0P3B2</accession>
<evidence type="ECO:0000313" key="1">
    <source>
        <dbReference type="EMBL" id="MEQ2178190.1"/>
    </source>
</evidence>
<proteinExistence type="predicted"/>
<keyword evidence="2" id="KW-1185">Reference proteome</keyword>
<dbReference type="Proteomes" id="UP001476798">
    <property type="component" value="Unassembled WGS sequence"/>
</dbReference>
<protein>
    <submittedName>
        <fullName evidence="1">Uncharacterized protein</fullName>
    </submittedName>
</protein>
<sequence length="248" mass="27009">DSQAAKALRDKYEVEIKMQCFANLFHLLLSDDSLSLGSMLAENINNDQIGPESSYTAEVENICAGSVPATVADLINRASRECVEVRPADASAKQEVCSGCGAVTEELPYLEILCVPDAQSNVLAPEAGDCKEEDSSETKSLDSFEKQGSLILLAWSKPPEDDADYKAEDEDGEAEQYQDILSSVGIHLKSSQCEKTIQERDSEEVDALAHHDAQFCRSAMEESRRGTALAASHITFSLSLIWVSPPLF</sequence>
<dbReference type="EMBL" id="JAHRIO010060664">
    <property type="protein sequence ID" value="MEQ2178190.1"/>
    <property type="molecule type" value="Genomic_DNA"/>
</dbReference>
<name>A0ABV0P3B2_9TELE</name>
<evidence type="ECO:0000313" key="2">
    <source>
        <dbReference type="Proteomes" id="UP001476798"/>
    </source>
</evidence>
<organism evidence="1 2">
    <name type="scientific">Goodea atripinnis</name>
    <dbReference type="NCBI Taxonomy" id="208336"/>
    <lineage>
        <taxon>Eukaryota</taxon>
        <taxon>Metazoa</taxon>
        <taxon>Chordata</taxon>
        <taxon>Craniata</taxon>
        <taxon>Vertebrata</taxon>
        <taxon>Euteleostomi</taxon>
        <taxon>Actinopterygii</taxon>
        <taxon>Neopterygii</taxon>
        <taxon>Teleostei</taxon>
        <taxon>Neoteleostei</taxon>
        <taxon>Acanthomorphata</taxon>
        <taxon>Ovalentaria</taxon>
        <taxon>Atherinomorphae</taxon>
        <taxon>Cyprinodontiformes</taxon>
        <taxon>Goodeidae</taxon>
        <taxon>Goodea</taxon>
    </lineage>
</organism>
<comment type="caution">
    <text evidence="1">The sequence shown here is derived from an EMBL/GenBank/DDBJ whole genome shotgun (WGS) entry which is preliminary data.</text>
</comment>
<feature type="non-terminal residue" evidence="1">
    <location>
        <position position="1"/>
    </location>
</feature>